<dbReference type="EMBL" id="NEVT01000003">
    <property type="protein sequence ID" value="OZI80135.1"/>
    <property type="molecule type" value="Genomic_DNA"/>
</dbReference>
<evidence type="ECO:0000256" key="1">
    <source>
        <dbReference type="SAM" id="Phobius"/>
    </source>
</evidence>
<protein>
    <submittedName>
        <fullName evidence="2">Uncharacterized protein</fullName>
    </submittedName>
</protein>
<reference evidence="3" key="1">
    <citation type="submission" date="2017-05" db="EMBL/GenBank/DDBJ databases">
        <title>Complete and WGS of Bordetella genogroups.</title>
        <authorList>
            <person name="Spilker T."/>
            <person name="Lipuma J."/>
        </authorList>
    </citation>
    <scope>NUCLEOTIDE SEQUENCE [LARGE SCALE GENOMIC DNA]</scope>
    <source>
        <strain evidence="3">AU8256</strain>
    </source>
</reference>
<keyword evidence="3" id="KW-1185">Reference proteome</keyword>
<feature type="transmembrane region" description="Helical" evidence="1">
    <location>
        <begin position="84"/>
        <end position="105"/>
    </location>
</feature>
<comment type="caution">
    <text evidence="2">The sequence shown here is derived from an EMBL/GenBank/DDBJ whole genome shotgun (WGS) entry which is preliminary data.</text>
</comment>
<accession>A0A261W1D3</accession>
<organism evidence="2 3">
    <name type="scientific">Bordetella genomosp. 2</name>
    <dbReference type="NCBI Taxonomy" id="1983456"/>
    <lineage>
        <taxon>Bacteria</taxon>
        <taxon>Pseudomonadati</taxon>
        <taxon>Pseudomonadota</taxon>
        <taxon>Betaproteobacteria</taxon>
        <taxon>Burkholderiales</taxon>
        <taxon>Alcaligenaceae</taxon>
        <taxon>Bordetella</taxon>
    </lineage>
</organism>
<keyword evidence="1" id="KW-1133">Transmembrane helix</keyword>
<gene>
    <name evidence="2" type="ORF">CAL24_08040</name>
</gene>
<keyword evidence="1" id="KW-0812">Transmembrane</keyword>
<dbReference type="Proteomes" id="UP000215633">
    <property type="component" value="Unassembled WGS sequence"/>
</dbReference>
<sequence length="129" mass="13182">MAVPRHGNSCATLAPAARWLGWLNAIAVLGELGFALGVLGSEVAPPNLAVPLACFLAGVVASGLSMVCWSWGADEAGRRWLAPARWAGLLAYLLALAAFVAGCWLSAGLAFEADAGDVDAGYTMRIPGA</sequence>
<evidence type="ECO:0000313" key="2">
    <source>
        <dbReference type="EMBL" id="OZI80135.1"/>
    </source>
</evidence>
<evidence type="ECO:0000313" key="3">
    <source>
        <dbReference type="Proteomes" id="UP000215633"/>
    </source>
</evidence>
<dbReference type="AlphaFoldDB" id="A0A261W1D3"/>
<feature type="transmembrane region" description="Helical" evidence="1">
    <location>
        <begin position="52"/>
        <end position="72"/>
    </location>
</feature>
<dbReference type="RefSeq" id="WP_094806523.1">
    <property type="nucleotide sequence ID" value="NZ_NEVT01000003.1"/>
</dbReference>
<keyword evidence="1" id="KW-0472">Membrane</keyword>
<feature type="transmembrane region" description="Helical" evidence="1">
    <location>
        <begin position="20"/>
        <end position="40"/>
    </location>
</feature>
<proteinExistence type="predicted"/>
<name>A0A261W1D3_9BORD</name>